<organism evidence="2 3">
    <name type="scientific">Panacibacter ginsenosidivorans</name>
    <dbReference type="NCBI Taxonomy" id="1813871"/>
    <lineage>
        <taxon>Bacteria</taxon>
        <taxon>Pseudomonadati</taxon>
        <taxon>Bacteroidota</taxon>
        <taxon>Chitinophagia</taxon>
        <taxon>Chitinophagales</taxon>
        <taxon>Chitinophagaceae</taxon>
        <taxon>Panacibacter</taxon>
    </lineage>
</organism>
<dbReference type="RefSeq" id="WP_147189385.1">
    <property type="nucleotide sequence ID" value="NZ_CP042435.1"/>
</dbReference>
<dbReference type="AlphaFoldDB" id="A0A5B8VBA6"/>
<evidence type="ECO:0000313" key="3">
    <source>
        <dbReference type="Proteomes" id="UP000321533"/>
    </source>
</evidence>
<dbReference type="OrthoDB" id="1114561at2"/>
<protein>
    <submittedName>
        <fullName evidence="2">Porin</fullName>
    </submittedName>
</protein>
<evidence type="ECO:0000256" key="1">
    <source>
        <dbReference type="SAM" id="SignalP"/>
    </source>
</evidence>
<keyword evidence="1" id="KW-0732">Signal</keyword>
<dbReference type="KEGG" id="pgin:FRZ67_09855"/>
<gene>
    <name evidence="2" type="ORF">FRZ67_09855</name>
</gene>
<dbReference type="InterPro" id="IPR011486">
    <property type="entry name" value="BBP2"/>
</dbReference>
<dbReference type="EMBL" id="CP042435">
    <property type="protein sequence ID" value="QEC67578.1"/>
    <property type="molecule type" value="Genomic_DNA"/>
</dbReference>
<reference evidence="2 3" key="1">
    <citation type="journal article" date="2016" name="Int. J. Syst. Evol. Microbiol.">
        <title>Panacibacter ginsenosidivorans gen. nov., sp. nov., with ginsenoside converting activity isolated from soil of a ginseng field.</title>
        <authorList>
            <person name="Siddiqi M.Z."/>
            <person name="Muhammad Shafi S."/>
            <person name="Choi K.D."/>
            <person name="Im W.T."/>
        </authorList>
    </citation>
    <scope>NUCLEOTIDE SEQUENCE [LARGE SCALE GENOMIC DNA]</scope>
    <source>
        <strain evidence="2 3">Gsoil1550</strain>
    </source>
</reference>
<dbReference type="Pfam" id="PF07642">
    <property type="entry name" value="BBP2"/>
    <property type="match status" value="1"/>
</dbReference>
<dbReference type="Proteomes" id="UP000321533">
    <property type="component" value="Chromosome"/>
</dbReference>
<keyword evidence="3" id="KW-1185">Reference proteome</keyword>
<feature type="signal peptide" evidence="1">
    <location>
        <begin position="1"/>
        <end position="20"/>
    </location>
</feature>
<evidence type="ECO:0000313" key="2">
    <source>
        <dbReference type="EMBL" id="QEC67578.1"/>
    </source>
</evidence>
<accession>A0A5B8VBA6</accession>
<name>A0A5B8VBA6_9BACT</name>
<sequence>MLKKSLATCILLASFFSAFSQFDSASTPPPVTITGSVDVYYRYNFSNPKTEGVYNNYTSFTNSQSSFELGMASIQASHSFGKANAFADLGFGRRAQDFSYNDGVNNSFFSLSNVKQLYVSYAVTDKFKLTMGKWATHVGYELVDAYLNRNYSMDYMFSYGPFFHTGLKADVSLGGTSAFMVGIANPTDNSTTTSSTKYIIAQFSTGTKSGKLKGYLNFQGANWGSGGSTNQFDLVVTGAVSDKFSIGYNGTVSSSKPDGGDSKSWWGSALYFNVDPSSKVGLTLRGEYFDNKKGLLPIGEMPSSIFDLTFSTNFKVGNLTIIPEIRLDNSSEEIFEKADGSGTKSTVTGILAATYHF</sequence>
<proteinExistence type="predicted"/>
<feature type="chain" id="PRO_5022927079" evidence="1">
    <location>
        <begin position="21"/>
        <end position="357"/>
    </location>
</feature>